<dbReference type="GO" id="GO:0009636">
    <property type="term" value="P:response to toxic substance"/>
    <property type="evidence" value="ECO:0007669"/>
    <property type="project" value="UniProtKB-ARBA"/>
</dbReference>
<feature type="transmembrane region" description="Helical" evidence="9">
    <location>
        <begin position="328"/>
        <end position="347"/>
    </location>
</feature>
<organism evidence="10 11">
    <name type="scientific">Rikenella microfusus</name>
    <dbReference type="NCBI Taxonomy" id="28139"/>
    <lineage>
        <taxon>Bacteria</taxon>
        <taxon>Pseudomonadati</taxon>
        <taxon>Bacteroidota</taxon>
        <taxon>Bacteroidia</taxon>
        <taxon>Bacteroidales</taxon>
        <taxon>Rikenellaceae</taxon>
        <taxon>Rikenella</taxon>
    </lineage>
</organism>
<dbReference type="AlphaFoldDB" id="A0A379MSE2"/>
<evidence type="ECO:0000313" key="10">
    <source>
        <dbReference type="EMBL" id="SUE34443.1"/>
    </source>
</evidence>
<dbReference type="Gene3D" id="3.30.70.1430">
    <property type="entry name" value="Multidrug efflux transporter AcrB pore domain"/>
    <property type="match status" value="2"/>
</dbReference>
<dbReference type="STRING" id="880526.GCA_000427365_02152"/>
<proteinExistence type="inferred from homology"/>
<protein>
    <submittedName>
        <fullName evidence="10">Efflux pump membrane transporter BepE</fullName>
    </submittedName>
</protein>
<dbReference type="PANTHER" id="PTHR32063">
    <property type="match status" value="1"/>
</dbReference>
<keyword evidence="8 9" id="KW-0472">Membrane</keyword>
<feature type="transmembrane region" description="Helical" evidence="9">
    <location>
        <begin position="914"/>
        <end position="934"/>
    </location>
</feature>
<keyword evidence="5" id="KW-0997">Cell inner membrane</keyword>
<dbReference type="Gene3D" id="3.30.70.1320">
    <property type="entry name" value="Multidrug efflux transporter AcrB pore domain like"/>
    <property type="match status" value="1"/>
</dbReference>
<feature type="transmembrane region" description="Helical" evidence="9">
    <location>
        <begin position="380"/>
        <end position="404"/>
    </location>
</feature>
<dbReference type="PANTHER" id="PTHR32063:SF11">
    <property type="entry name" value="CATION OR DRUG EFFLUX SYSTEM PROTEIN"/>
    <property type="match status" value="1"/>
</dbReference>
<dbReference type="SUPFAM" id="SSF82714">
    <property type="entry name" value="Multidrug efflux transporter AcrB TolC docking domain, DN and DC subdomains"/>
    <property type="match status" value="2"/>
</dbReference>
<name>A0A379MSE2_9BACT</name>
<dbReference type="Proteomes" id="UP000255233">
    <property type="component" value="Unassembled WGS sequence"/>
</dbReference>
<feature type="transmembrane region" description="Helical" evidence="9">
    <location>
        <begin position="457"/>
        <end position="484"/>
    </location>
</feature>
<dbReference type="InterPro" id="IPR001036">
    <property type="entry name" value="Acrflvin-R"/>
</dbReference>
<comment type="subcellular location">
    <subcellularLocation>
        <location evidence="1">Cell inner membrane</location>
        <topology evidence="1">Multi-pass membrane protein</topology>
    </subcellularLocation>
</comment>
<dbReference type="GO" id="GO:0042910">
    <property type="term" value="F:xenobiotic transmembrane transporter activity"/>
    <property type="evidence" value="ECO:0007669"/>
    <property type="project" value="TreeGrafter"/>
</dbReference>
<reference evidence="10 11" key="1">
    <citation type="submission" date="2018-06" db="EMBL/GenBank/DDBJ databases">
        <authorList>
            <consortium name="Pathogen Informatics"/>
            <person name="Doyle S."/>
        </authorList>
    </citation>
    <scope>NUCLEOTIDE SEQUENCE [LARGE SCALE GENOMIC DNA]</scope>
    <source>
        <strain evidence="10 11">NCTC11190</strain>
    </source>
</reference>
<feature type="transmembrane region" description="Helical" evidence="9">
    <location>
        <begin position="523"/>
        <end position="541"/>
    </location>
</feature>
<keyword evidence="3" id="KW-0813">Transport</keyword>
<dbReference type="Pfam" id="PF00873">
    <property type="entry name" value="ACR_tran"/>
    <property type="match status" value="1"/>
</dbReference>
<evidence type="ECO:0000313" key="11">
    <source>
        <dbReference type="Proteomes" id="UP000255233"/>
    </source>
</evidence>
<dbReference type="EMBL" id="UGVL01000001">
    <property type="protein sequence ID" value="SUE34443.1"/>
    <property type="molecule type" value="Genomic_DNA"/>
</dbReference>
<evidence type="ECO:0000256" key="5">
    <source>
        <dbReference type="ARBA" id="ARBA00022519"/>
    </source>
</evidence>
<dbReference type="Gene3D" id="3.30.2090.10">
    <property type="entry name" value="Multidrug efflux transporter AcrB TolC docking domain, DN and DC subdomains"/>
    <property type="match status" value="2"/>
</dbReference>
<dbReference type="Gene3D" id="1.20.1640.10">
    <property type="entry name" value="Multidrug efflux transporter AcrB transmembrane domain"/>
    <property type="match status" value="2"/>
</dbReference>
<dbReference type="InterPro" id="IPR027463">
    <property type="entry name" value="AcrB_DN_DC_subdom"/>
</dbReference>
<dbReference type="Gene3D" id="3.30.70.1440">
    <property type="entry name" value="Multidrug efflux transporter AcrB pore domain"/>
    <property type="match status" value="1"/>
</dbReference>
<evidence type="ECO:0000256" key="6">
    <source>
        <dbReference type="ARBA" id="ARBA00022692"/>
    </source>
</evidence>
<evidence type="ECO:0000256" key="8">
    <source>
        <dbReference type="ARBA" id="ARBA00023136"/>
    </source>
</evidence>
<evidence type="ECO:0000256" key="7">
    <source>
        <dbReference type="ARBA" id="ARBA00022989"/>
    </source>
</evidence>
<evidence type="ECO:0000256" key="4">
    <source>
        <dbReference type="ARBA" id="ARBA00022475"/>
    </source>
</evidence>
<gene>
    <name evidence="10" type="primary">bepE_2</name>
    <name evidence="10" type="ORF">NCTC11190_01667</name>
</gene>
<dbReference type="PRINTS" id="PR00702">
    <property type="entry name" value="ACRIFLAVINRP"/>
</dbReference>
<dbReference type="GO" id="GO:0015562">
    <property type="term" value="F:efflux transmembrane transporter activity"/>
    <property type="evidence" value="ECO:0007669"/>
    <property type="project" value="InterPro"/>
</dbReference>
<dbReference type="FunFam" id="1.20.1640.10:FF:000001">
    <property type="entry name" value="Efflux pump membrane transporter"/>
    <property type="match status" value="1"/>
</dbReference>
<evidence type="ECO:0000256" key="9">
    <source>
        <dbReference type="SAM" id="Phobius"/>
    </source>
</evidence>
<feature type="transmembrane region" description="Helical" evidence="9">
    <location>
        <begin position="852"/>
        <end position="872"/>
    </location>
</feature>
<accession>A0A379MSE2</accession>
<feature type="transmembrane region" description="Helical" evidence="9">
    <location>
        <begin position="425"/>
        <end position="445"/>
    </location>
</feature>
<keyword evidence="11" id="KW-1185">Reference proteome</keyword>
<feature type="transmembrane region" description="Helical" evidence="9">
    <location>
        <begin position="955"/>
        <end position="976"/>
    </location>
</feature>
<feature type="transmembrane region" description="Helical" evidence="9">
    <location>
        <begin position="354"/>
        <end position="374"/>
    </location>
</feature>
<comment type="similarity">
    <text evidence="2">Belongs to the resistance-nodulation-cell division (RND) (TC 2.A.6) family.</text>
</comment>
<feature type="transmembrane region" description="Helical" evidence="9">
    <location>
        <begin position="879"/>
        <end position="902"/>
    </location>
</feature>
<evidence type="ECO:0000256" key="3">
    <source>
        <dbReference type="ARBA" id="ARBA00022448"/>
    </source>
</evidence>
<sequence length="1040" mass="111966">MVISIIIVILGILSIRSLPVEQYPDITPPNVEVSATYQGADAVTVDEAVATPVGQSIMGVSDMLYMQTTSASDGTMGLTATFAVGSDPDMNAVFTQNRVATATPMLPSTVRQQGLTTVKSMSGFLMVFAVYSDGRYDDNFLANYAYINIQNELLKIDGVGKVQIMGSGEYSMRIWIKPDVLDYLNVSLADITSAVEAQSGVFPAGKLGGEPSPEGTEFTYTVTMPPQINSAEEYANIVIRTLPDGGQVRLGDVARVELGSQTYGVSSMFNEHPAAMIAVYQAPGSNAMQVGGAVKAKMEDISQDFNDGISYDVVVDATRSIESGVNDIIVTLLIALVLVVLIIYLFIQDVRAMIVPVVAIPVSLVGAFMLFPLLGFSVNIFSLLGLILAIGLVVDDAIVVIEAVQVNIANGMNPKQATRAAMKSVASPIIATTVVLTAVFIPVSFIGGITGRLYQQFAITIALSVVISSFNALTLSPALCSLVLRSRKPATKGFFGLFNRWFDRRVEGYLSFSKTIARHGVRTLVFIAVVGGAIFGLMRAIPDGFLPQEDQGYLMIGINLPNAASAERTEKAVTEIQRIVSRLPEVRYTAGVSGFNMLSGVASSNSGVLFVTLVDYSQRKVTAMELVDRLNGELYVAVNDAQAYAFQTPSIPGLGTTSGVSLVVQDRGGNGIPYLARHTDEFLEKARRLPEISTITSQFDAGVPQRKVVIDENQAFQQGVSLDEIHSVLSTYLGGAYINNFNRFGKIYQTYVQSEAQYRQSKDDLMNYFVTNADGQSVPLASFVSIEDTTGVEFVSQFNLYRSIALNANASSEYSSTQAMDALQALADSTLPKDMGIAWSGMSFQERNASGGGMGAFVIAVVFVFLILAALYESWTLPWSILLGVPFAVFGAMVFIFCAHLLDPVYVDNIFMQISLILLIGLSAKNAILIVEYANDAYFGEGKDILSAAMEAARLRFRPIVMTALAFLLGVSPLIFASGASSVAQTVMGVALVGGMGLATLFGVFVYPALYAFIAKVGRFDRIRERRLNDLKDEKSEKQA</sequence>
<dbReference type="SUPFAM" id="SSF82693">
    <property type="entry name" value="Multidrug efflux transporter AcrB pore domain, PN1, PN2, PC1 and PC2 subdomains"/>
    <property type="match status" value="4"/>
</dbReference>
<keyword evidence="4" id="KW-1003">Cell membrane</keyword>
<dbReference type="GO" id="GO:0005886">
    <property type="term" value="C:plasma membrane"/>
    <property type="evidence" value="ECO:0007669"/>
    <property type="project" value="UniProtKB-SubCell"/>
</dbReference>
<dbReference type="InterPro" id="IPR004764">
    <property type="entry name" value="MdtF-like"/>
</dbReference>
<dbReference type="NCBIfam" id="TIGR00915">
    <property type="entry name" value="2A0602"/>
    <property type="match status" value="1"/>
</dbReference>
<evidence type="ECO:0000256" key="2">
    <source>
        <dbReference type="ARBA" id="ARBA00010942"/>
    </source>
</evidence>
<keyword evidence="7 9" id="KW-1133">Transmembrane helix</keyword>
<dbReference type="SUPFAM" id="SSF82866">
    <property type="entry name" value="Multidrug efflux transporter AcrB transmembrane domain"/>
    <property type="match status" value="2"/>
</dbReference>
<keyword evidence="6 9" id="KW-0812">Transmembrane</keyword>
<evidence type="ECO:0000256" key="1">
    <source>
        <dbReference type="ARBA" id="ARBA00004429"/>
    </source>
</evidence>
<feature type="transmembrane region" description="Helical" evidence="9">
    <location>
        <begin position="988"/>
        <end position="1014"/>
    </location>
</feature>